<dbReference type="InterPro" id="IPR027417">
    <property type="entry name" value="P-loop_NTPase"/>
</dbReference>
<dbReference type="SUPFAM" id="SSF52540">
    <property type="entry name" value="P-loop containing nucleoside triphosphate hydrolases"/>
    <property type="match status" value="1"/>
</dbReference>
<organism evidence="1 2">
    <name type="scientific">Treponema pedis str. T A4</name>
    <dbReference type="NCBI Taxonomy" id="1291379"/>
    <lineage>
        <taxon>Bacteria</taxon>
        <taxon>Pseudomonadati</taxon>
        <taxon>Spirochaetota</taxon>
        <taxon>Spirochaetia</taxon>
        <taxon>Spirochaetales</taxon>
        <taxon>Treponemataceae</taxon>
        <taxon>Treponema</taxon>
    </lineage>
</organism>
<dbReference type="STRING" id="1291379.TPE_1839"/>
<gene>
    <name evidence="1" type="ORF">TPE_1839</name>
</gene>
<dbReference type="HOGENOM" id="CLU_2902989_0_0_12"/>
<accession>S6A0R0</accession>
<proteinExistence type="predicted"/>
<evidence type="ECO:0008006" key="3">
    <source>
        <dbReference type="Google" id="ProtNLM"/>
    </source>
</evidence>
<dbReference type="PATRIC" id="fig|1291379.3.peg.1813"/>
<dbReference type="Gene3D" id="3.40.50.300">
    <property type="entry name" value="P-loop containing nucleotide triphosphate hydrolases"/>
    <property type="match status" value="1"/>
</dbReference>
<dbReference type="AlphaFoldDB" id="S6A0R0"/>
<dbReference type="KEGG" id="tped:TPE_1839"/>
<keyword evidence="2" id="KW-1185">Reference proteome</keyword>
<evidence type="ECO:0000313" key="1">
    <source>
        <dbReference type="EMBL" id="AGT44313.1"/>
    </source>
</evidence>
<name>S6A0R0_9SPIR</name>
<protein>
    <recommendedName>
        <fullName evidence="3">ABC transporter ATP-binding protein</fullName>
    </recommendedName>
</protein>
<dbReference type="Proteomes" id="UP000015620">
    <property type="component" value="Chromosome"/>
</dbReference>
<evidence type="ECO:0000313" key="2">
    <source>
        <dbReference type="Proteomes" id="UP000015620"/>
    </source>
</evidence>
<reference evidence="1 2" key="1">
    <citation type="journal article" date="2013" name="PLoS ONE">
        <title>Genome-Wide Relatedness of Treponema pedis, from Gingiva and Necrotic Skin Lesions of Pigs, with the Human Oral Pathogen Treponema denticola.</title>
        <authorList>
            <person name="Svartstrom O."/>
            <person name="Mushtaq M."/>
            <person name="Pringle M."/>
            <person name="Segerman B."/>
        </authorList>
    </citation>
    <scope>NUCLEOTIDE SEQUENCE [LARGE SCALE GENOMIC DNA]</scope>
    <source>
        <strain evidence="1">T A4</strain>
    </source>
</reference>
<dbReference type="EMBL" id="CP004120">
    <property type="protein sequence ID" value="AGT44313.1"/>
    <property type="molecule type" value="Genomic_DNA"/>
</dbReference>
<sequence length="62" mass="6865">MQTGEVILFDEVENALDSETSLALNSLLSELKTHKLILMITHRSSYDNIADGVFKIDKATPS</sequence>